<dbReference type="EMBL" id="VPFL01000018">
    <property type="protein sequence ID" value="TXF11026.1"/>
    <property type="molecule type" value="Genomic_DNA"/>
</dbReference>
<dbReference type="PANTHER" id="PTHR38687">
    <property type="entry name" value="CELL DIVISION PROTEIN DEDD-RELATED"/>
    <property type="match status" value="1"/>
</dbReference>
<protein>
    <submittedName>
        <fullName evidence="4">SPOR domain-containing protein</fullName>
    </submittedName>
</protein>
<proteinExistence type="predicted"/>
<comment type="caution">
    <text evidence="4">The sequence shown here is derived from an EMBL/GenBank/DDBJ whole genome shotgun (WGS) entry which is preliminary data.</text>
</comment>
<dbReference type="PROSITE" id="PS51724">
    <property type="entry name" value="SPOR"/>
    <property type="match status" value="1"/>
</dbReference>
<gene>
    <name evidence="4" type="ORF">FR698_12595</name>
</gene>
<evidence type="ECO:0000313" key="4">
    <source>
        <dbReference type="EMBL" id="TXF11026.1"/>
    </source>
</evidence>
<dbReference type="GO" id="GO:0042834">
    <property type="term" value="F:peptidoglycan binding"/>
    <property type="evidence" value="ECO:0007669"/>
    <property type="project" value="InterPro"/>
</dbReference>
<dbReference type="OrthoDB" id="5293842at2"/>
<name>A0A5C7EJ94_9PROT</name>
<dbReference type="InterPro" id="IPR052521">
    <property type="entry name" value="Cell_div_SPOR-domain"/>
</dbReference>
<evidence type="ECO:0000259" key="3">
    <source>
        <dbReference type="PROSITE" id="PS51724"/>
    </source>
</evidence>
<dbReference type="InterPro" id="IPR007730">
    <property type="entry name" value="SPOR-like_dom"/>
</dbReference>
<keyword evidence="2" id="KW-0472">Membrane</keyword>
<feature type="domain" description="SPOR" evidence="3">
    <location>
        <begin position="110"/>
        <end position="190"/>
    </location>
</feature>
<feature type="region of interest" description="Disordered" evidence="1">
    <location>
        <begin position="51"/>
        <end position="80"/>
    </location>
</feature>
<feature type="transmembrane region" description="Helical" evidence="2">
    <location>
        <begin position="20"/>
        <end position="41"/>
    </location>
</feature>
<evidence type="ECO:0000256" key="2">
    <source>
        <dbReference type="SAM" id="Phobius"/>
    </source>
</evidence>
<accession>A0A5C7EJ94</accession>
<dbReference type="SUPFAM" id="SSF110997">
    <property type="entry name" value="Sporulation related repeat"/>
    <property type="match status" value="1"/>
</dbReference>
<keyword evidence="2" id="KW-0812">Transmembrane</keyword>
<organism evidence="4 5">
    <name type="scientific">Pelomicrobium methylotrophicum</name>
    <dbReference type="NCBI Taxonomy" id="2602750"/>
    <lineage>
        <taxon>Bacteria</taxon>
        <taxon>Pseudomonadati</taxon>
        <taxon>Pseudomonadota</taxon>
        <taxon>Hydrogenophilia</taxon>
        <taxon>Hydrogenophilia incertae sedis</taxon>
        <taxon>Pelomicrobium</taxon>
    </lineage>
</organism>
<keyword evidence="2" id="KW-1133">Transmembrane helix</keyword>
<dbReference type="Proteomes" id="UP000321201">
    <property type="component" value="Unassembled WGS sequence"/>
</dbReference>
<sequence>MARDYKHVHSRGSRRGSSLLAGIVIGLVLGLAIALGVAWYLNRGPSPFVAGSKPSDTAPPSAVRGLPQQAAPSESPAKAEARPRFEFYKILPGKEEAVTPQELKQQATTRPTKDVYYLQAGAFQNAADADNLKAKLALTGLEASVQTATLPDRGTWHRVRVGPYRQVEEVNRAQAMLKQQGIDAVLIRVNESGNP</sequence>
<evidence type="ECO:0000313" key="5">
    <source>
        <dbReference type="Proteomes" id="UP000321201"/>
    </source>
</evidence>
<dbReference type="InParanoid" id="A0A5C7EJ94"/>
<dbReference type="Pfam" id="PF05036">
    <property type="entry name" value="SPOR"/>
    <property type="match status" value="1"/>
</dbReference>
<reference evidence="4 5" key="1">
    <citation type="submission" date="2019-08" db="EMBL/GenBank/DDBJ databases">
        <title>Pelomicrobium methylotrophicum gen. nov., sp. nov. a moderately thermophilic, facultatively anaerobic, lithoautotrophic and methylotrophic bacterium isolated from a terrestrial mud volcano.</title>
        <authorList>
            <person name="Slobodkina G.B."/>
            <person name="Merkel A.Y."/>
            <person name="Slobodkin A.I."/>
        </authorList>
    </citation>
    <scope>NUCLEOTIDE SEQUENCE [LARGE SCALE GENOMIC DNA]</scope>
    <source>
        <strain evidence="4 5">SM250</strain>
    </source>
</reference>
<dbReference type="RefSeq" id="WP_147800546.1">
    <property type="nucleotide sequence ID" value="NZ_VPFL01000018.1"/>
</dbReference>
<dbReference type="InterPro" id="IPR036680">
    <property type="entry name" value="SPOR-like_sf"/>
</dbReference>
<keyword evidence="5" id="KW-1185">Reference proteome</keyword>
<evidence type="ECO:0000256" key="1">
    <source>
        <dbReference type="SAM" id="MobiDB-lite"/>
    </source>
</evidence>
<dbReference type="PANTHER" id="PTHR38687:SF2">
    <property type="entry name" value="CELL DIVISION PROTEIN FTSN"/>
    <property type="match status" value="1"/>
</dbReference>
<dbReference type="AlphaFoldDB" id="A0A5C7EJ94"/>
<dbReference type="Gene3D" id="3.30.70.1070">
    <property type="entry name" value="Sporulation related repeat"/>
    <property type="match status" value="1"/>
</dbReference>